<name>A0A9W8A216_9FUNG</name>
<dbReference type="GO" id="GO:0030042">
    <property type="term" value="P:actin filament depolymerization"/>
    <property type="evidence" value="ECO:0007669"/>
    <property type="project" value="TreeGrafter"/>
</dbReference>
<keyword evidence="5" id="KW-0009">Actin-binding</keyword>
<evidence type="ECO:0000256" key="4">
    <source>
        <dbReference type="ARBA" id="ARBA00022737"/>
    </source>
</evidence>
<evidence type="ECO:0000256" key="3">
    <source>
        <dbReference type="ARBA" id="ARBA00022490"/>
    </source>
</evidence>
<feature type="region of interest" description="Disordered" evidence="8">
    <location>
        <begin position="415"/>
        <end position="442"/>
    </location>
</feature>
<dbReference type="PANTHER" id="PTHR13759:SF1">
    <property type="entry name" value="TWINFILIN"/>
    <property type="match status" value="1"/>
</dbReference>
<dbReference type="GO" id="GO:0005884">
    <property type="term" value="C:actin filament"/>
    <property type="evidence" value="ECO:0007669"/>
    <property type="project" value="TreeGrafter"/>
</dbReference>
<organism evidence="10 11">
    <name type="scientific">Tieghemiomyces parasiticus</name>
    <dbReference type="NCBI Taxonomy" id="78921"/>
    <lineage>
        <taxon>Eukaryota</taxon>
        <taxon>Fungi</taxon>
        <taxon>Fungi incertae sedis</taxon>
        <taxon>Zoopagomycota</taxon>
        <taxon>Kickxellomycotina</taxon>
        <taxon>Dimargaritomycetes</taxon>
        <taxon>Dimargaritales</taxon>
        <taxon>Dimargaritaceae</taxon>
        <taxon>Tieghemiomyces</taxon>
    </lineage>
</organism>
<evidence type="ECO:0000259" key="9">
    <source>
        <dbReference type="PROSITE" id="PS51263"/>
    </source>
</evidence>
<keyword evidence="6" id="KW-0206">Cytoskeleton</keyword>
<evidence type="ECO:0000256" key="8">
    <source>
        <dbReference type="SAM" id="MobiDB-lite"/>
    </source>
</evidence>
<comment type="subcellular location">
    <subcellularLocation>
        <location evidence="1">Cytoplasm</location>
        <location evidence="1">Cytoskeleton</location>
    </subcellularLocation>
</comment>
<keyword evidence="11" id="KW-1185">Reference proteome</keyword>
<dbReference type="GO" id="GO:0051015">
    <property type="term" value="F:actin filament binding"/>
    <property type="evidence" value="ECO:0007669"/>
    <property type="project" value="TreeGrafter"/>
</dbReference>
<dbReference type="GO" id="GO:0005737">
    <property type="term" value="C:cytoplasm"/>
    <property type="evidence" value="ECO:0007669"/>
    <property type="project" value="TreeGrafter"/>
</dbReference>
<dbReference type="GO" id="GO:0051016">
    <property type="term" value="P:barbed-end actin filament capping"/>
    <property type="evidence" value="ECO:0007669"/>
    <property type="project" value="TreeGrafter"/>
</dbReference>
<dbReference type="Proteomes" id="UP001150569">
    <property type="component" value="Unassembled WGS sequence"/>
</dbReference>
<dbReference type="SMART" id="SM00102">
    <property type="entry name" value="ADF"/>
    <property type="match status" value="2"/>
</dbReference>
<protein>
    <submittedName>
        <fullName evidence="10">Twinfilin-1</fullName>
    </submittedName>
</protein>
<dbReference type="Pfam" id="PF00241">
    <property type="entry name" value="Cofilin_ADF"/>
    <property type="match status" value="2"/>
</dbReference>
<dbReference type="InterPro" id="IPR028458">
    <property type="entry name" value="Twinfilin"/>
</dbReference>
<comment type="subunit">
    <text evidence="7">Interacts with G-actin; ADP-actin form.</text>
</comment>
<comment type="similarity">
    <text evidence="2">Belongs to the actin-binding proteins ADF family. Twinfilin subfamily.</text>
</comment>
<keyword evidence="3" id="KW-0963">Cytoplasm</keyword>
<evidence type="ECO:0000256" key="5">
    <source>
        <dbReference type="ARBA" id="ARBA00023203"/>
    </source>
</evidence>
<evidence type="ECO:0000256" key="7">
    <source>
        <dbReference type="ARBA" id="ARBA00038532"/>
    </source>
</evidence>
<dbReference type="GO" id="GO:0003785">
    <property type="term" value="F:actin monomer binding"/>
    <property type="evidence" value="ECO:0007669"/>
    <property type="project" value="TreeGrafter"/>
</dbReference>
<evidence type="ECO:0000256" key="6">
    <source>
        <dbReference type="ARBA" id="ARBA00023212"/>
    </source>
</evidence>
<dbReference type="SUPFAM" id="SSF55753">
    <property type="entry name" value="Actin depolymerizing proteins"/>
    <property type="match status" value="2"/>
</dbReference>
<dbReference type="Gene3D" id="3.40.20.10">
    <property type="entry name" value="Severin"/>
    <property type="match status" value="2"/>
</dbReference>
<evidence type="ECO:0000256" key="2">
    <source>
        <dbReference type="ARBA" id="ARBA00009557"/>
    </source>
</evidence>
<sequence length="442" mass="48184">MSSLGSGVQASAKLKALLNDLKEGGQPSVLVVKVAIEGSQLELVETKNGTVDAGARYSPIEDLVAEDRPAYFLIRRADSASSPTGGSQTTANDENRTAGRWCFVTWVPESKVGVRERMLYASSQSALKFAFGFGNIIDTVHLTAMNDIKPRFRAATKEEFSPREVMSKFELNKLEAIQMENKARSERLSKFNHSCNDHTSPMKATPAAVSGGFHTVRLPLTSAAKSAVEDFFATTQKDNVLELKITDDKTSVDVAESNRYDDIGSKFPVTTKEPRFYVVRFPDGAFVGETIVVYLCPENSPPKWRMVYSTALSGFLEECKASGFAFDYKVDLFNSKECTFANLADKIRTKSVQSLARAKSVQDIVNYANTSARDSDAADRVGRYISTRPSPSATSMASHPVYSLMADAMVQHNQRVSSGNGSSGPGSMTPKKKIVIPPPGAY</sequence>
<dbReference type="AlphaFoldDB" id="A0A9W8A216"/>
<reference evidence="10" key="1">
    <citation type="submission" date="2022-07" db="EMBL/GenBank/DDBJ databases">
        <title>Phylogenomic reconstructions and comparative analyses of Kickxellomycotina fungi.</title>
        <authorList>
            <person name="Reynolds N.K."/>
            <person name="Stajich J.E."/>
            <person name="Barry K."/>
            <person name="Grigoriev I.V."/>
            <person name="Crous P."/>
            <person name="Smith M.E."/>
        </authorList>
    </citation>
    <scope>NUCLEOTIDE SEQUENCE</scope>
    <source>
        <strain evidence="10">RSA 861</strain>
    </source>
</reference>
<feature type="domain" description="ADF-H" evidence="9">
    <location>
        <begin position="215"/>
        <end position="348"/>
    </location>
</feature>
<dbReference type="InterPro" id="IPR002108">
    <property type="entry name" value="ADF-H"/>
</dbReference>
<accession>A0A9W8A216</accession>
<dbReference type="EMBL" id="JANBPT010000539">
    <property type="protein sequence ID" value="KAJ1917501.1"/>
    <property type="molecule type" value="Genomic_DNA"/>
</dbReference>
<comment type="caution">
    <text evidence="10">The sequence shown here is derived from an EMBL/GenBank/DDBJ whole genome shotgun (WGS) entry which is preliminary data.</text>
</comment>
<dbReference type="PANTHER" id="PTHR13759">
    <property type="entry name" value="TWINFILIN"/>
    <property type="match status" value="1"/>
</dbReference>
<proteinExistence type="inferred from homology"/>
<evidence type="ECO:0000256" key="1">
    <source>
        <dbReference type="ARBA" id="ARBA00004245"/>
    </source>
</evidence>
<keyword evidence="4" id="KW-0677">Repeat</keyword>
<dbReference type="OrthoDB" id="10006997at2759"/>
<gene>
    <name evidence="10" type="primary">TWF1_4</name>
    <name evidence="10" type="ORF">IWQ60_007760</name>
</gene>
<dbReference type="PROSITE" id="PS51263">
    <property type="entry name" value="ADF_H"/>
    <property type="match status" value="2"/>
</dbReference>
<evidence type="ECO:0000313" key="10">
    <source>
        <dbReference type="EMBL" id="KAJ1917501.1"/>
    </source>
</evidence>
<evidence type="ECO:0000313" key="11">
    <source>
        <dbReference type="Proteomes" id="UP001150569"/>
    </source>
</evidence>
<dbReference type="InterPro" id="IPR029006">
    <property type="entry name" value="ADF-H/Gelsolin-like_dom_sf"/>
</dbReference>
<feature type="domain" description="ADF-H" evidence="9">
    <location>
        <begin position="5"/>
        <end position="170"/>
    </location>
</feature>